<dbReference type="AlphaFoldDB" id="A0A4S8Y5U3"/>
<sequence length="200" mass="21971">MATIKTPAIACVGVIGRQNNPLHISIFPAEGDKEERSKLDFSFMLSTCLDIFEARLPEKNVGQDFGLLQAIDERLAMYGWLTNTGVKLVIIVDMEGRQSPANDSRTPPVLGLKNSDLTPVSCAFCMGPGQMLTNVSSKAFHALQKAYINLLRNPFYTPEDHSPNNANAHQPATSTQITSRNFINEVNRIGRVWAPAVASR</sequence>
<dbReference type="EMBL" id="QZAL01000026">
    <property type="protein sequence ID" value="THW46846.1"/>
    <property type="molecule type" value="Genomic_DNA"/>
</dbReference>
<dbReference type="Proteomes" id="UP000310687">
    <property type="component" value="Unassembled WGS sequence"/>
</dbReference>
<dbReference type="InterPro" id="IPR006722">
    <property type="entry name" value="Sedlin"/>
</dbReference>
<name>A0A4S8Y5U3_AURPU</name>
<organism evidence="1 2">
    <name type="scientific">Aureobasidium pullulans</name>
    <name type="common">Black yeast</name>
    <name type="synonym">Pullularia pullulans</name>
    <dbReference type="NCBI Taxonomy" id="5580"/>
    <lineage>
        <taxon>Eukaryota</taxon>
        <taxon>Fungi</taxon>
        <taxon>Dikarya</taxon>
        <taxon>Ascomycota</taxon>
        <taxon>Pezizomycotina</taxon>
        <taxon>Dothideomycetes</taxon>
        <taxon>Dothideomycetidae</taxon>
        <taxon>Dothideales</taxon>
        <taxon>Saccotheciaceae</taxon>
        <taxon>Aureobasidium</taxon>
    </lineage>
</organism>
<accession>A0A4S8Y5U3</accession>
<dbReference type="GO" id="GO:0005737">
    <property type="term" value="C:cytoplasm"/>
    <property type="evidence" value="ECO:0007669"/>
    <property type="project" value="GOC"/>
</dbReference>
<evidence type="ECO:0000313" key="1">
    <source>
        <dbReference type="EMBL" id="THW46846.1"/>
    </source>
</evidence>
<dbReference type="Gene3D" id="3.30.450.70">
    <property type="match status" value="1"/>
</dbReference>
<dbReference type="PANTHER" id="PTHR12403">
    <property type="entry name" value="TRAFFICKING PROTEIN PARTICLE COMPLEX SUBUNIT 2"/>
    <property type="match status" value="1"/>
</dbReference>
<proteinExistence type="predicted"/>
<dbReference type="GO" id="GO:0006888">
    <property type="term" value="P:endoplasmic reticulum to Golgi vesicle-mediated transport"/>
    <property type="evidence" value="ECO:0007669"/>
    <property type="project" value="InterPro"/>
</dbReference>
<gene>
    <name evidence="1" type="ORF">D6D22_02912</name>
</gene>
<reference evidence="1 2" key="1">
    <citation type="submission" date="2018-10" db="EMBL/GenBank/DDBJ databases">
        <title>Fifty Aureobasidium pullulans genomes reveal a recombining polyextremotolerant generalist.</title>
        <authorList>
            <person name="Gostincar C."/>
            <person name="Turk M."/>
            <person name="Zajc J."/>
            <person name="Gunde-Cimerman N."/>
        </authorList>
    </citation>
    <scope>NUCLEOTIDE SEQUENCE [LARGE SCALE GENOMIC DNA]</scope>
    <source>
        <strain evidence="1 2">EXF-11013</strain>
    </source>
</reference>
<dbReference type="InterPro" id="IPR011012">
    <property type="entry name" value="Longin-like_dom_sf"/>
</dbReference>
<comment type="caution">
    <text evidence="1">The sequence shown here is derived from an EMBL/GenBank/DDBJ whole genome shotgun (WGS) entry which is preliminary data.</text>
</comment>
<protein>
    <submittedName>
        <fullName evidence="1">Sedlin</fullName>
    </submittedName>
</protein>
<evidence type="ECO:0000313" key="2">
    <source>
        <dbReference type="Proteomes" id="UP000310687"/>
    </source>
</evidence>
<dbReference type="SUPFAM" id="SSF64356">
    <property type="entry name" value="SNARE-like"/>
    <property type="match status" value="1"/>
</dbReference>
<dbReference type="Pfam" id="PF04628">
    <property type="entry name" value="Sedlin_N"/>
    <property type="match status" value="1"/>
</dbReference>